<keyword evidence="4" id="KW-0804">Transcription</keyword>
<dbReference type="PRINTS" id="PR00039">
    <property type="entry name" value="HTHLYSR"/>
</dbReference>
<dbReference type="GO" id="GO:0003700">
    <property type="term" value="F:DNA-binding transcription factor activity"/>
    <property type="evidence" value="ECO:0007669"/>
    <property type="project" value="InterPro"/>
</dbReference>
<dbReference type="FunFam" id="1.10.10.10:FF:000001">
    <property type="entry name" value="LysR family transcriptional regulator"/>
    <property type="match status" value="1"/>
</dbReference>
<evidence type="ECO:0000256" key="2">
    <source>
        <dbReference type="ARBA" id="ARBA00023015"/>
    </source>
</evidence>
<dbReference type="Proteomes" id="UP000367750">
    <property type="component" value="Unassembled WGS sequence"/>
</dbReference>
<dbReference type="RefSeq" id="WP_150458873.1">
    <property type="nucleotide sequence ID" value="NZ_VYKK01000020.1"/>
</dbReference>
<name>A0A5J5G218_9BACL</name>
<dbReference type="OrthoDB" id="9803735at2"/>
<dbReference type="InterPro" id="IPR000847">
    <property type="entry name" value="LysR_HTH_N"/>
</dbReference>
<organism evidence="6 7">
    <name type="scientific">Paenibacillus spiritus</name>
    <dbReference type="NCBI Taxonomy" id="2496557"/>
    <lineage>
        <taxon>Bacteria</taxon>
        <taxon>Bacillati</taxon>
        <taxon>Bacillota</taxon>
        <taxon>Bacilli</taxon>
        <taxon>Bacillales</taxon>
        <taxon>Paenibacillaceae</taxon>
        <taxon>Paenibacillus</taxon>
    </lineage>
</organism>
<evidence type="ECO:0000256" key="3">
    <source>
        <dbReference type="ARBA" id="ARBA00023125"/>
    </source>
</evidence>
<dbReference type="Pfam" id="PF03466">
    <property type="entry name" value="LysR_substrate"/>
    <property type="match status" value="1"/>
</dbReference>
<keyword evidence="3" id="KW-0238">DNA-binding</keyword>
<keyword evidence="2" id="KW-0805">Transcription regulation</keyword>
<dbReference type="Gene3D" id="3.40.190.10">
    <property type="entry name" value="Periplasmic binding protein-like II"/>
    <property type="match status" value="2"/>
</dbReference>
<proteinExistence type="inferred from homology"/>
<dbReference type="Pfam" id="PF00126">
    <property type="entry name" value="HTH_1"/>
    <property type="match status" value="1"/>
</dbReference>
<dbReference type="SUPFAM" id="SSF53850">
    <property type="entry name" value="Periplasmic binding protein-like II"/>
    <property type="match status" value="1"/>
</dbReference>
<dbReference type="PROSITE" id="PS50931">
    <property type="entry name" value="HTH_LYSR"/>
    <property type="match status" value="1"/>
</dbReference>
<evidence type="ECO:0000313" key="7">
    <source>
        <dbReference type="Proteomes" id="UP000367750"/>
    </source>
</evidence>
<dbReference type="GO" id="GO:0000976">
    <property type="term" value="F:transcription cis-regulatory region binding"/>
    <property type="evidence" value="ECO:0007669"/>
    <property type="project" value="TreeGrafter"/>
</dbReference>
<dbReference type="SUPFAM" id="SSF46785">
    <property type="entry name" value="Winged helix' DNA-binding domain"/>
    <property type="match status" value="1"/>
</dbReference>
<accession>A0A5J5G218</accession>
<comment type="caution">
    <text evidence="6">The sequence shown here is derived from an EMBL/GenBank/DDBJ whole genome shotgun (WGS) entry which is preliminary data.</text>
</comment>
<gene>
    <name evidence="6" type="ORF">F4V43_14000</name>
</gene>
<reference evidence="6 7" key="1">
    <citation type="submission" date="2019-09" db="EMBL/GenBank/DDBJ databases">
        <title>Bacillus ochoae sp. nov., Paenibacillus whitsoniae sp. nov., Paenibacillus spiritus sp. nov. Isolated from the Mars Exploration Rover during spacecraft assembly.</title>
        <authorList>
            <person name="Seuylemezian A."/>
            <person name="Vaishampayan P."/>
        </authorList>
    </citation>
    <scope>NUCLEOTIDE SEQUENCE [LARGE SCALE GENOMIC DNA]</scope>
    <source>
        <strain evidence="6 7">MER_111</strain>
    </source>
</reference>
<dbReference type="CDD" id="cd05466">
    <property type="entry name" value="PBP2_LTTR_substrate"/>
    <property type="match status" value="1"/>
</dbReference>
<feature type="domain" description="HTH lysR-type" evidence="5">
    <location>
        <begin position="1"/>
        <end position="58"/>
    </location>
</feature>
<evidence type="ECO:0000256" key="4">
    <source>
        <dbReference type="ARBA" id="ARBA00023163"/>
    </source>
</evidence>
<evidence type="ECO:0000256" key="1">
    <source>
        <dbReference type="ARBA" id="ARBA00009437"/>
    </source>
</evidence>
<dbReference type="Gene3D" id="1.10.10.10">
    <property type="entry name" value="Winged helix-like DNA-binding domain superfamily/Winged helix DNA-binding domain"/>
    <property type="match status" value="1"/>
</dbReference>
<sequence>MELTYLRTFCEVVDSGSLTRAAEKLGYAQSSVTAQMTRLEEIYGTALLERAGQGMLPTFAGRTLLPYARQMLAVREEARTAVAGEASGSLVVASIETIAVCLLPQRLLRFRERHPGLQLKVVPGSEPEIIAAVRSRSADIGLIFDRPFSGEGLVSRTLRREPLCLVVAPGHRFAGRERIAPAELDGEPLVLTDESCTYRERLLELCRAAGAAPRIEMELGHLEGILQAARQGFGAAYLPGYAFAGPVERGELVAVPLEDGDSGFSVQLVTRPGALPAGCETFIGLMTE</sequence>
<dbReference type="AlphaFoldDB" id="A0A5J5G218"/>
<dbReference type="EMBL" id="VYKK01000020">
    <property type="protein sequence ID" value="KAA9000957.1"/>
    <property type="molecule type" value="Genomic_DNA"/>
</dbReference>
<protein>
    <submittedName>
        <fullName evidence="6">LysR family transcriptional regulator</fullName>
    </submittedName>
</protein>
<keyword evidence="7" id="KW-1185">Reference proteome</keyword>
<evidence type="ECO:0000313" key="6">
    <source>
        <dbReference type="EMBL" id="KAA9000957.1"/>
    </source>
</evidence>
<dbReference type="PANTHER" id="PTHR30126">
    <property type="entry name" value="HTH-TYPE TRANSCRIPTIONAL REGULATOR"/>
    <property type="match status" value="1"/>
</dbReference>
<dbReference type="InterPro" id="IPR005119">
    <property type="entry name" value="LysR_subst-bd"/>
</dbReference>
<dbReference type="PANTHER" id="PTHR30126:SF40">
    <property type="entry name" value="HTH-TYPE TRANSCRIPTIONAL REGULATOR GLTR"/>
    <property type="match status" value="1"/>
</dbReference>
<dbReference type="InterPro" id="IPR036390">
    <property type="entry name" value="WH_DNA-bd_sf"/>
</dbReference>
<evidence type="ECO:0000259" key="5">
    <source>
        <dbReference type="PROSITE" id="PS50931"/>
    </source>
</evidence>
<dbReference type="InterPro" id="IPR036388">
    <property type="entry name" value="WH-like_DNA-bd_sf"/>
</dbReference>
<comment type="similarity">
    <text evidence="1">Belongs to the LysR transcriptional regulatory family.</text>
</comment>